<feature type="region of interest" description="Disordered" evidence="1">
    <location>
        <begin position="1443"/>
        <end position="1467"/>
    </location>
</feature>
<evidence type="ECO:0000313" key="5">
    <source>
        <dbReference type="EMBL" id="MBW2941803.1"/>
    </source>
</evidence>
<keyword evidence="2" id="KW-0812">Transmembrane</keyword>
<evidence type="ECO:0000256" key="2">
    <source>
        <dbReference type="SAM" id="Phobius"/>
    </source>
</evidence>
<feature type="compositionally biased region" description="Low complexity" evidence="1">
    <location>
        <begin position="1443"/>
        <end position="1457"/>
    </location>
</feature>
<dbReference type="InterPro" id="IPR003672">
    <property type="entry name" value="CobN/Mg_chltase"/>
</dbReference>
<feature type="chain" id="PRO_5045364701" evidence="3">
    <location>
        <begin position="42"/>
        <end position="1499"/>
    </location>
</feature>
<dbReference type="Pfam" id="PF02514">
    <property type="entry name" value="CobN-Mg_chel"/>
    <property type="match status" value="3"/>
</dbReference>
<comment type="caution">
    <text evidence="5">The sequence shown here is derived from an EMBL/GenBank/DDBJ whole genome shotgun (WGS) entry which is preliminary data.</text>
</comment>
<sequence>MSSILSATHFRSHGNRKTISSSFIFLLIALLSFICAGNSHAATATTLTAIVSDRSAPTLIAGAHQVIQHNNNIQIRIRTVSQVIAMEDEELQNLIASSQTLLMIAVFGESVDRLLNQRFPTTQLRTVLHSDRKLMALQRDRHGDIFAKEMPEEIVGDRDSVTTGDALAAKQKAAPRYADWLQARSYWVNRSVDNTAKLFNFILSAGRQAEPATEVAPLRFATYKNDAANWLSADELSKTLKPMRRTLWILDHDGGDISGDWDLHEQLCQTKHWQCVSILAGWGEPSVNAVKTIHRIMRGPLAGTPAAIVTIQDFVIGGGEGRETVTQLLSELNLPVLKAIRLSEWSEAEWDLSPEGIPRDSVHYRVAMPELQGVSQPQVLALAEPTGIDPLTGGSVYRSKPLANEVKRQTQRLARWMSLQEKANADKRIGVVYYNHPPGRHNIGADNLNVPDSLLEMLRALKAAGYKTGPLPKDAEGLLDLLQAKGVNLPDDRAALSAMAEQINTISAKDYQIWFATLPKVVQAEMVNGPLGELQVWLQEQVDAASALGSVTERQSRLALISARMSNTISDLQHALDGVRDAGRARALDLLAQTEAEYKAVISRASTEGGSPDWRASQALVKASINMGIEGIRGWGDAPGRVMVWQDKMLIPGVQFGNVFLGPQPPRGWEINEELLHANLSFPPPHQYLGFYHYLKDIFKADALVHVGRHSTYEFLPKRSVGLSENDYPSIAVGDLPSVYPYIVDGVGEGIQAKRRGLAVMVDHLTPPLAATELYDALLEIRQLIESAEAASDAETRARAVKALREKIDETNLRDELIASMDEELQVRGIGFEETDDAFLLHEVGHYLTKLQESFMPLGLHVFGRDWQREAVDTMIASMLQGDNNGNTQESNQREADWRKKLIVSPAAEMSALLNGLNGRFVAPGKGNDPIRTPESLPTGRNFYALDGSLLPTRVGFDVGNALAAKILSGESGVAIANVDTSNNKQGIILWASDAVRDEGAMIAFGMKLLGVKPIWNSRGIIKGLERIPLGPDQPARLDVLFTTSGLFRDLYGEHLLLLDKAGLMALDASRDLINHDYPALSLALREALAPLGTDEQGGKEPLEQNQFANNWVNEARELLAANPTIEAKELGRQASLRVFGIAPGAYGAGINRLVERSGAWQDRSELAEVFIKRMGHAYGAGMQGESAQDVFERQLKGVSQTFLGRASNLYGLIDNNDAFDYLGGFNLAVETVSSKIPASAVINHADNRNLQIDALHDALLSELRGRFFNPQWIKPLMNEGYSGARTMGSEFIEYLWGWQVTSPEIINDRVWEEVKAVYIDDAQDLGLNEFLANDNNRYVQSNILAVMLVAIDKGFWNADADTTKQLAEQFANNIIEHGNPGSGHTHARHPMYDLVKSQLSAEKAAQLESVLAKSRMADADINATNSSDVSPTHIQEISLAADAAEQAASQNSSAESSDADSSENSRQTDVSNYLPWLIGLGVLILLGGLWRGRHTGNK</sequence>
<feature type="domain" description="CobN/magnesium chelatase" evidence="4">
    <location>
        <begin position="633"/>
        <end position="887"/>
    </location>
</feature>
<keyword evidence="2" id="KW-0472">Membrane</keyword>
<evidence type="ECO:0000256" key="1">
    <source>
        <dbReference type="SAM" id="MobiDB-lite"/>
    </source>
</evidence>
<dbReference type="Proteomes" id="UP001166291">
    <property type="component" value="Unassembled WGS sequence"/>
</dbReference>
<dbReference type="RefSeq" id="WP_219044027.1">
    <property type="nucleotide sequence ID" value="NZ_JAHWDQ010000003.1"/>
</dbReference>
<gene>
    <name evidence="5" type="ORF">KXJ70_13485</name>
</gene>
<feature type="domain" description="CobN/magnesium chelatase" evidence="4">
    <location>
        <begin position="185"/>
        <end position="528"/>
    </location>
</feature>
<evidence type="ECO:0000313" key="6">
    <source>
        <dbReference type="Proteomes" id="UP001166291"/>
    </source>
</evidence>
<keyword evidence="3" id="KW-0732">Signal</keyword>
<protein>
    <submittedName>
        <fullName evidence="5">Cobaltochelatase subunit CobN</fullName>
    </submittedName>
</protein>
<feature type="signal peptide" evidence="3">
    <location>
        <begin position="1"/>
        <end position="41"/>
    </location>
</feature>
<evidence type="ECO:0000259" key="4">
    <source>
        <dbReference type="Pfam" id="PF02514"/>
    </source>
</evidence>
<dbReference type="PANTHER" id="PTHR44119:SF4">
    <property type="entry name" value="AEROBIC COBALTOCHELATASE SUBUNIT COBN"/>
    <property type="match status" value="1"/>
</dbReference>
<dbReference type="EMBL" id="JAHWDQ010000003">
    <property type="protein sequence ID" value="MBW2941803.1"/>
    <property type="molecule type" value="Genomic_DNA"/>
</dbReference>
<dbReference type="CDD" id="cd10150">
    <property type="entry name" value="CobN_like"/>
    <property type="match status" value="1"/>
</dbReference>
<dbReference type="PANTHER" id="PTHR44119">
    <property type="entry name" value="MAGNESIUM-CHELATASE SUBUNIT CHLH, CHLOROPLASTIC"/>
    <property type="match status" value="1"/>
</dbReference>
<accession>A0ABS6VU02</accession>
<name>A0ABS6VU02_9GAMM</name>
<evidence type="ECO:0000256" key="3">
    <source>
        <dbReference type="SAM" id="SignalP"/>
    </source>
</evidence>
<keyword evidence="2" id="KW-1133">Transmembrane helix</keyword>
<proteinExistence type="predicted"/>
<feature type="domain" description="CobN/magnesium chelatase" evidence="4">
    <location>
        <begin position="890"/>
        <end position="1363"/>
    </location>
</feature>
<reference evidence="5" key="1">
    <citation type="submission" date="2021-07" db="EMBL/GenBank/DDBJ databases">
        <title>Zhongshania sp. CAU 1632 isolated from seawater.</title>
        <authorList>
            <person name="Kim W."/>
        </authorList>
    </citation>
    <scope>NUCLEOTIDE SEQUENCE</scope>
    <source>
        <strain evidence="5">CAU 1632</strain>
    </source>
</reference>
<organism evidence="5 6">
    <name type="scientific">Zhongshania aquimaris</name>
    <dbReference type="NCBI Taxonomy" id="2857107"/>
    <lineage>
        <taxon>Bacteria</taxon>
        <taxon>Pseudomonadati</taxon>
        <taxon>Pseudomonadota</taxon>
        <taxon>Gammaproteobacteria</taxon>
        <taxon>Cellvibrionales</taxon>
        <taxon>Spongiibacteraceae</taxon>
        <taxon>Zhongshania</taxon>
    </lineage>
</organism>
<keyword evidence="6" id="KW-1185">Reference proteome</keyword>
<feature type="transmembrane region" description="Helical" evidence="2">
    <location>
        <begin position="1474"/>
        <end position="1491"/>
    </location>
</feature>